<feature type="transmembrane region" description="Helical" evidence="8">
    <location>
        <begin position="427"/>
        <end position="445"/>
    </location>
</feature>
<protein>
    <submittedName>
        <fullName evidence="9">Sodium:solute symporter family protein</fullName>
    </submittedName>
</protein>
<evidence type="ECO:0000256" key="6">
    <source>
        <dbReference type="ARBA" id="ARBA00023136"/>
    </source>
</evidence>
<dbReference type="InterPro" id="IPR050277">
    <property type="entry name" value="Sodium:Solute_Symporter"/>
</dbReference>
<proteinExistence type="inferred from homology"/>
<name>A0A8J6Y0Q0_9BACT</name>
<evidence type="ECO:0000256" key="7">
    <source>
        <dbReference type="RuleBase" id="RU362091"/>
    </source>
</evidence>
<feature type="transmembrane region" description="Helical" evidence="8">
    <location>
        <begin position="398"/>
        <end position="420"/>
    </location>
</feature>
<comment type="similarity">
    <text evidence="2 7">Belongs to the sodium:solute symporter (SSF) (TC 2.A.21) family.</text>
</comment>
<dbReference type="PROSITE" id="PS50283">
    <property type="entry name" value="NA_SOLUT_SYMP_3"/>
    <property type="match status" value="1"/>
</dbReference>
<reference evidence="9 10" key="1">
    <citation type="submission" date="2020-08" db="EMBL/GenBank/DDBJ databases">
        <title>Acidobacteriota in marine sediments use diverse sulfur dissimilation pathways.</title>
        <authorList>
            <person name="Wasmund K."/>
        </authorList>
    </citation>
    <scope>NUCLEOTIDE SEQUENCE [LARGE SCALE GENOMIC DNA]</scope>
    <source>
        <strain evidence="9">MAG AM4</strain>
    </source>
</reference>
<feature type="transmembrane region" description="Helical" evidence="8">
    <location>
        <begin position="278"/>
        <end position="299"/>
    </location>
</feature>
<dbReference type="Pfam" id="PF00474">
    <property type="entry name" value="SSF"/>
    <property type="match status" value="1"/>
</dbReference>
<dbReference type="PANTHER" id="PTHR48086">
    <property type="entry name" value="SODIUM/PROLINE SYMPORTER-RELATED"/>
    <property type="match status" value="1"/>
</dbReference>
<dbReference type="AlphaFoldDB" id="A0A8J6Y0Q0"/>
<organism evidence="9 10">
    <name type="scientific">Candidatus Polarisedimenticola svalbardensis</name>
    <dbReference type="NCBI Taxonomy" id="2886004"/>
    <lineage>
        <taxon>Bacteria</taxon>
        <taxon>Pseudomonadati</taxon>
        <taxon>Acidobacteriota</taxon>
        <taxon>Candidatus Polarisedimenticolia</taxon>
        <taxon>Candidatus Polarisedimenticolales</taxon>
        <taxon>Candidatus Polarisedimenticolaceae</taxon>
        <taxon>Candidatus Polarisedimenticola</taxon>
    </lineage>
</organism>
<keyword evidence="5 8" id="KW-1133">Transmembrane helix</keyword>
<feature type="transmembrane region" description="Helical" evidence="8">
    <location>
        <begin position="451"/>
        <end position="470"/>
    </location>
</feature>
<dbReference type="CDD" id="cd10322">
    <property type="entry name" value="SLC5sbd"/>
    <property type="match status" value="1"/>
</dbReference>
<keyword evidence="6 8" id="KW-0472">Membrane</keyword>
<feature type="transmembrane region" description="Helical" evidence="8">
    <location>
        <begin position="244"/>
        <end position="266"/>
    </location>
</feature>
<dbReference type="PANTHER" id="PTHR48086:SF8">
    <property type="entry name" value="MONOCARBOXYLIC ACID PERMEASE"/>
    <property type="match status" value="1"/>
</dbReference>
<feature type="transmembrane region" description="Helical" evidence="8">
    <location>
        <begin position="373"/>
        <end position="392"/>
    </location>
</feature>
<keyword evidence="4 8" id="KW-0812">Transmembrane</keyword>
<keyword evidence="3" id="KW-0813">Transport</keyword>
<feature type="transmembrane region" description="Helical" evidence="8">
    <location>
        <begin position="6"/>
        <end position="24"/>
    </location>
</feature>
<feature type="transmembrane region" description="Helical" evidence="8">
    <location>
        <begin position="188"/>
        <end position="206"/>
    </location>
</feature>
<evidence type="ECO:0000256" key="2">
    <source>
        <dbReference type="ARBA" id="ARBA00006434"/>
    </source>
</evidence>
<dbReference type="Gene3D" id="1.20.1730.10">
    <property type="entry name" value="Sodium/glucose cotransporter"/>
    <property type="match status" value="1"/>
</dbReference>
<dbReference type="GO" id="GO:0022857">
    <property type="term" value="F:transmembrane transporter activity"/>
    <property type="evidence" value="ECO:0007669"/>
    <property type="project" value="InterPro"/>
</dbReference>
<evidence type="ECO:0000256" key="5">
    <source>
        <dbReference type="ARBA" id="ARBA00022989"/>
    </source>
</evidence>
<dbReference type="GO" id="GO:0005886">
    <property type="term" value="C:plasma membrane"/>
    <property type="evidence" value="ECO:0007669"/>
    <property type="project" value="TreeGrafter"/>
</dbReference>
<dbReference type="InterPro" id="IPR038377">
    <property type="entry name" value="Na/Glc_symporter_sf"/>
</dbReference>
<evidence type="ECO:0000256" key="3">
    <source>
        <dbReference type="ARBA" id="ARBA00022448"/>
    </source>
</evidence>
<evidence type="ECO:0000313" key="9">
    <source>
        <dbReference type="EMBL" id="MBD3868920.1"/>
    </source>
</evidence>
<feature type="transmembrane region" description="Helical" evidence="8">
    <location>
        <begin position="45"/>
        <end position="63"/>
    </location>
</feature>
<evidence type="ECO:0000256" key="4">
    <source>
        <dbReference type="ARBA" id="ARBA00022692"/>
    </source>
</evidence>
<evidence type="ECO:0000256" key="1">
    <source>
        <dbReference type="ARBA" id="ARBA00004141"/>
    </source>
</evidence>
<feature type="transmembrane region" description="Helical" evidence="8">
    <location>
        <begin position="121"/>
        <end position="140"/>
    </location>
</feature>
<accession>A0A8J6Y0Q0</accession>
<comment type="caution">
    <text evidence="9">The sequence shown here is derived from an EMBL/GenBank/DDBJ whole genome shotgun (WGS) entry which is preliminary data.</text>
</comment>
<sequence length="491" mass="52278">MDSRYQILAIAGAYLVACLILGMVPGRKSSSGAAGYVAGDRSLGIILMYFITGATIFSSFAFLGGPGWAYSRGAAAFYILGYGVLGMVPFYFLGPRAARVAREYGFVTQAEMVSHRYGSPAVAGLMAVVSVVAFVPYLALQMKGAGYVLSAVTEGRVPDWAGAALVYGVVLIYVLRSGVLGVGWTNTFQGIFMMVMAWGLGLYLPAKLYGGVPEMFRQIADARPELLVAPGLDSAGAPWSWGEFTSAILVSIIGFSAWPHLFMKAFTARSDRIIRRTVLLYPTFQIFLVPLFFIGFAGVLYPGSPERPDEILLYMILDMRIPAVVVGLFCAGALAASMSSGDAMVHAAASVAVRDGWVAALGRQLSPNREKTAIRWMVVVVIGLAYGVAISYQGSLVALLLSAYGAVVQFMPALVAALYIRRSTGQGVVAGIVAGSLVTLLFVLYKDMRPWPIHAGLYGLAANVAAMWVVSRLTRGTGPKGEAAFLRIASE</sequence>
<dbReference type="EMBL" id="JACXWD010000049">
    <property type="protein sequence ID" value="MBD3868920.1"/>
    <property type="molecule type" value="Genomic_DNA"/>
</dbReference>
<evidence type="ECO:0000256" key="8">
    <source>
        <dbReference type="SAM" id="Phobius"/>
    </source>
</evidence>
<comment type="subcellular location">
    <subcellularLocation>
        <location evidence="1">Membrane</location>
        <topology evidence="1">Multi-pass membrane protein</topology>
    </subcellularLocation>
</comment>
<dbReference type="Proteomes" id="UP000648239">
    <property type="component" value="Unassembled WGS sequence"/>
</dbReference>
<dbReference type="InterPro" id="IPR001734">
    <property type="entry name" value="Na/solute_symporter"/>
</dbReference>
<evidence type="ECO:0000313" key="10">
    <source>
        <dbReference type="Proteomes" id="UP000648239"/>
    </source>
</evidence>
<feature type="transmembrane region" description="Helical" evidence="8">
    <location>
        <begin position="160"/>
        <end position="176"/>
    </location>
</feature>
<gene>
    <name evidence="9" type="ORF">IFK94_12400</name>
</gene>
<feature type="transmembrane region" description="Helical" evidence="8">
    <location>
        <begin position="311"/>
        <end position="336"/>
    </location>
</feature>
<feature type="transmembrane region" description="Helical" evidence="8">
    <location>
        <begin position="75"/>
        <end position="93"/>
    </location>
</feature>